<reference evidence="1 2" key="1">
    <citation type="journal article" date="2013" name="Genome Announc.">
        <title>Complete Genome Sequence of Burkholderia sp. Strain RPE64, Bacterial Symbiont of the Bean Bug Riptortus pedestris.</title>
        <authorList>
            <person name="Shibata T.F."/>
            <person name="Maeda T."/>
            <person name="Nikoh N."/>
            <person name="Yamaguchi K."/>
            <person name="Oshima K."/>
            <person name="Hattori M."/>
            <person name="Nishiyama T."/>
            <person name="Hasebe M."/>
            <person name="Fukatsu T."/>
            <person name="Kikuchi Y."/>
            <person name="Shigenobu S."/>
        </authorList>
    </citation>
    <scope>NUCLEOTIDE SEQUENCE [LARGE SCALE GENOMIC DNA]</scope>
</reference>
<keyword evidence="2" id="KW-1185">Reference proteome</keyword>
<dbReference type="KEGG" id="buo:BRPE64_ACDS02910"/>
<dbReference type="AlphaFoldDB" id="R4WME9"/>
<protein>
    <submittedName>
        <fullName evidence="1">Uncharacterized protein</fullName>
    </submittedName>
</protein>
<sequence>MTMRRIAFTAPSMCPGSTPRSRMARMPFRRGMRLAGNVRQKIDPKLPVHLPILIADS</sequence>
<evidence type="ECO:0000313" key="2">
    <source>
        <dbReference type="Proteomes" id="UP000013966"/>
    </source>
</evidence>
<accession>R4WME9</accession>
<organism evidence="1 2">
    <name type="scientific">Caballeronia insecticola</name>
    <dbReference type="NCBI Taxonomy" id="758793"/>
    <lineage>
        <taxon>Bacteria</taxon>
        <taxon>Pseudomonadati</taxon>
        <taxon>Pseudomonadota</taxon>
        <taxon>Betaproteobacteria</taxon>
        <taxon>Burkholderiales</taxon>
        <taxon>Burkholderiaceae</taxon>
        <taxon>Caballeronia</taxon>
    </lineage>
</organism>
<evidence type="ECO:0000313" key="1">
    <source>
        <dbReference type="EMBL" id="BAN22045.1"/>
    </source>
</evidence>
<name>R4WME9_9BURK</name>
<reference evidence="1 2" key="2">
    <citation type="journal article" date="2018" name="Int. J. Syst. Evol. Microbiol.">
        <title>Burkholderia insecticola sp. nov., a gut symbiotic bacterium of the bean bug Riptortus pedestris.</title>
        <authorList>
            <person name="Takeshita K."/>
            <person name="Tamaki H."/>
            <person name="Ohbayashi T."/>
            <person name="Meng X.-Y."/>
            <person name="Sone T."/>
            <person name="Mitani Y."/>
            <person name="Peeters C."/>
            <person name="Kikuchi Y."/>
            <person name="Vandamme P."/>
        </authorList>
    </citation>
    <scope>NUCLEOTIDE SEQUENCE [LARGE SCALE GENOMIC DNA]</scope>
    <source>
        <strain evidence="1">RPE64</strain>
    </source>
</reference>
<dbReference type="EMBL" id="AP013058">
    <property type="protein sequence ID" value="BAN22045.1"/>
    <property type="molecule type" value="Genomic_DNA"/>
</dbReference>
<dbReference type="Proteomes" id="UP000013966">
    <property type="component" value="Chromosome 1"/>
</dbReference>
<dbReference type="PATRIC" id="fig|758793.3.peg.291"/>
<gene>
    <name evidence="1" type="ORF">BRPE64_ACDS02910</name>
</gene>
<dbReference type="STRING" id="758793.BRPE64_ACDS02910"/>
<dbReference type="HOGENOM" id="CLU_2987775_0_0_4"/>
<proteinExistence type="predicted"/>